<dbReference type="InterPro" id="IPR045847">
    <property type="entry name" value="AIG1-like"/>
</dbReference>
<name>A0A176VWH0_MARPO</name>
<comment type="caution">
    <text evidence="6">The sequence shown here is derived from an EMBL/GenBank/DDBJ whole genome shotgun (WGS) entry which is preliminary data.</text>
</comment>
<keyword evidence="7" id="KW-1185">Reference proteome</keyword>
<keyword evidence="3" id="KW-0804">Transcription</keyword>
<feature type="region of interest" description="Disordered" evidence="4">
    <location>
        <begin position="389"/>
        <end position="419"/>
    </location>
</feature>
<evidence type="ECO:0000313" key="7">
    <source>
        <dbReference type="Proteomes" id="UP000077202"/>
    </source>
</evidence>
<feature type="region of interest" description="Disordered" evidence="4">
    <location>
        <begin position="155"/>
        <end position="184"/>
    </location>
</feature>
<evidence type="ECO:0000313" key="6">
    <source>
        <dbReference type="EMBL" id="OAE24495.1"/>
    </source>
</evidence>
<accession>A0A176VWH0</accession>
<keyword evidence="2" id="KW-0238">DNA-binding</keyword>
<gene>
    <name evidence="6" type="ORF">AXG93_1615s1490</name>
</gene>
<evidence type="ECO:0000256" key="2">
    <source>
        <dbReference type="ARBA" id="ARBA00023125"/>
    </source>
</evidence>
<proteinExistence type="predicted"/>
<dbReference type="Gene3D" id="4.10.280.10">
    <property type="entry name" value="Helix-loop-helix DNA-binding domain"/>
    <property type="match status" value="1"/>
</dbReference>
<dbReference type="PANTHER" id="PTHR45844">
    <property type="entry name" value="TRANSCRIPTION FACTOR BHLH30"/>
    <property type="match status" value="1"/>
</dbReference>
<sequence length="479" mass="51581">MGGEATGRLDLCSQWQITPDSGFIRPFNKPVLEEPNFAMPALPNSGVWPGAQSLATCTSSGPSALFSVSTAAASRGLLDHHTASRSMQFNHLLPKQEAFISSNFPSMLGQSTSSLGYDRLPQTQLFGSPLLPNAEHQLVGRSSLNSFSYDDGLVHGSSSSGASRERGKQQLPPPSGPAQANGGSLVLDVSKGELINLSKLTPQEILDAKALAASKSHSEAERRRRERINTHLATLRNNLPSSTKVVQSLTIIGTQPSQTDKASLLGEVIDHLKFLKRQAADIAEGGPVPSDVDELTVDVDPSSSEIGDGRTYYRASLCCDDRPDLYPDLMRTLHTLRLQTVKAEIATLGGRIKNVLLMTRSDEGSDEDDKEALSVSSVMEALRAVMERSGLGDQSPGSSNKRQRLASLDSSSPSMELSGRRVSGLEMSYKGGGYLAQEEVEVVGDCFRISLKKKVYFENYDLVVFALVNVCLPTEVNSV</sequence>
<dbReference type="EMBL" id="LVLJ01002594">
    <property type="protein sequence ID" value="OAE24495.1"/>
    <property type="molecule type" value="Genomic_DNA"/>
</dbReference>
<dbReference type="GO" id="GO:0003700">
    <property type="term" value="F:DNA-binding transcription factor activity"/>
    <property type="evidence" value="ECO:0007669"/>
    <property type="project" value="InterPro"/>
</dbReference>
<dbReference type="GO" id="GO:0046983">
    <property type="term" value="F:protein dimerization activity"/>
    <property type="evidence" value="ECO:0007669"/>
    <property type="project" value="InterPro"/>
</dbReference>
<evidence type="ECO:0000256" key="3">
    <source>
        <dbReference type="ARBA" id="ARBA00023163"/>
    </source>
</evidence>
<dbReference type="AlphaFoldDB" id="A0A176VWH0"/>
<protein>
    <recommendedName>
        <fullName evidence="5">BHLH domain-containing protein</fullName>
    </recommendedName>
</protein>
<dbReference type="Pfam" id="PF00010">
    <property type="entry name" value="HLH"/>
    <property type="match status" value="1"/>
</dbReference>
<evidence type="ECO:0000256" key="1">
    <source>
        <dbReference type="ARBA" id="ARBA00023015"/>
    </source>
</evidence>
<feature type="compositionally biased region" description="Low complexity" evidence="4">
    <location>
        <begin position="405"/>
        <end position="417"/>
    </location>
</feature>
<dbReference type="SMART" id="SM00353">
    <property type="entry name" value="HLH"/>
    <property type="match status" value="1"/>
</dbReference>
<keyword evidence="1" id="KW-0805">Transcription regulation</keyword>
<feature type="domain" description="BHLH" evidence="5">
    <location>
        <begin position="212"/>
        <end position="275"/>
    </location>
</feature>
<dbReference type="GO" id="GO:0003677">
    <property type="term" value="F:DNA binding"/>
    <property type="evidence" value="ECO:0007669"/>
    <property type="project" value="UniProtKB-KW"/>
</dbReference>
<dbReference type="Proteomes" id="UP000077202">
    <property type="component" value="Unassembled WGS sequence"/>
</dbReference>
<dbReference type="InterPro" id="IPR011598">
    <property type="entry name" value="bHLH_dom"/>
</dbReference>
<dbReference type="PANTHER" id="PTHR45844:SF2">
    <property type="entry name" value="TRANSCRIPTION FACTOR BHLH30"/>
    <property type="match status" value="1"/>
</dbReference>
<organism evidence="6 7">
    <name type="scientific">Marchantia polymorpha subsp. ruderalis</name>
    <dbReference type="NCBI Taxonomy" id="1480154"/>
    <lineage>
        <taxon>Eukaryota</taxon>
        <taxon>Viridiplantae</taxon>
        <taxon>Streptophyta</taxon>
        <taxon>Embryophyta</taxon>
        <taxon>Marchantiophyta</taxon>
        <taxon>Marchantiopsida</taxon>
        <taxon>Marchantiidae</taxon>
        <taxon>Marchantiales</taxon>
        <taxon>Marchantiaceae</taxon>
        <taxon>Marchantia</taxon>
    </lineage>
</organism>
<reference evidence="6" key="1">
    <citation type="submission" date="2016-03" db="EMBL/GenBank/DDBJ databases">
        <title>Mechanisms controlling the formation of the plant cell surface in tip-growing cells are functionally conserved among land plants.</title>
        <authorList>
            <person name="Honkanen S."/>
            <person name="Jones V.A."/>
            <person name="Morieri G."/>
            <person name="Champion C."/>
            <person name="Hetherington A.J."/>
            <person name="Kelly S."/>
            <person name="Saint-Marcoux D."/>
            <person name="Proust H."/>
            <person name="Prescott H."/>
            <person name="Dolan L."/>
        </authorList>
    </citation>
    <scope>NUCLEOTIDE SEQUENCE [LARGE SCALE GENOMIC DNA]</scope>
    <source>
        <tissue evidence="6">Whole gametophyte</tissue>
    </source>
</reference>
<evidence type="ECO:0000256" key="4">
    <source>
        <dbReference type="SAM" id="MobiDB-lite"/>
    </source>
</evidence>
<dbReference type="PROSITE" id="PS50888">
    <property type="entry name" value="BHLH"/>
    <property type="match status" value="1"/>
</dbReference>
<dbReference type="InterPro" id="IPR036638">
    <property type="entry name" value="HLH_DNA-bd_sf"/>
</dbReference>
<dbReference type="SUPFAM" id="SSF47459">
    <property type="entry name" value="HLH, helix-loop-helix DNA-binding domain"/>
    <property type="match status" value="1"/>
</dbReference>
<evidence type="ECO:0000259" key="5">
    <source>
        <dbReference type="PROSITE" id="PS50888"/>
    </source>
</evidence>